<dbReference type="InterPro" id="IPR016064">
    <property type="entry name" value="NAD/diacylglycerol_kinase_sf"/>
</dbReference>
<evidence type="ECO:0000256" key="5">
    <source>
        <dbReference type="ARBA" id="ARBA00023027"/>
    </source>
</evidence>
<dbReference type="GO" id="GO:0019674">
    <property type="term" value="P:NAD+ metabolic process"/>
    <property type="evidence" value="ECO:0007669"/>
    <property type="project" value="InterPro"/>
</dbReference>
<dbReference type="Gene3D" id="2.60.200.30">
    <property type="entry name" value="Probable inorganic polyphosphate/atp-NAD kinase, domain 2"/>
    <property type="match status" value="1"/>
</dbReference>
<dbReference type="Pfam" id="PF20143">
    <property type="entry name" value="NAD_kinase_C"/>
    <property type="match status" value="1"/>
</dbReference>
<reference evidence="7 8" key="1">
    <citation type="journal article" date="2016" name="Nat. Commun.">
        <title>Ectomycorrhizal ecology is imprinted in the genome of the dominant symbiotic fungus Cenococcum geophilum.</title>
        <authorList>
            <consortium name="DOE Joint Genome Institute"/>
            <person name="Peter M."/>
            <person name="Kohler A."/>
            <person name="Ohm R.A."/>
            <person name="Kuo A."/>
            <person name="Krutzmann J."/>
            <person name="Morin E."/>
            <person name="Arend M."/>
            <person name="Barry K.W."/>
            <person name="Binder M."/>
            <person name="Choi C."/>
            <person name="Clum A."/>
            <person name="Copeland A."/>
            <person name="Grisel N."/>
            <person name="Haridas S."/>
            <person name="Kipfer T."/>
            <person name="LaButti K."/>
            <person name="Lindquist E."/>
            <person name="Lipzen A."/>
            <person name="Maire R."/>
            <person name="Meier B."/>
            <person name="Mihaltcheva S."/>
            <person name="Molinier V."/>
            <person name="Murat C."/>
            <person name="Poggeler S."/>
            <person name="Quandt C.A."/>
            <person name="Sperisen C."/>
            <person name="Tritt A."/>
            <person name="Tisserant E."/>
            <person name="Crous P.W."/>
            <person name="Henrissat B."/>
            <person name="Nehls U."/>
            <person name="Egli S."/>
            <person name="Spatafora J.W."/>
            <person name="Grigoriev I.V."/>
            <person name="Martin F.M."/>
        </authorList>
    </citation>
    <scope>NUCLEOTIDE SEQUENCE [LARGE SCALE GENOMIC DNA]</scope>
    <source>
        <strain evidence="7 8">CBS 459.81</strain>
    </source>
</reference>
<dbReference type="GO" id="GO:0003951">
    <property type="term" value="F:NAD+ kinase activity"/>
    <property type="evidence" value="ECO:0007669"/>
    <property type="project" value="InterPro"/>
</dbReference>
<keyword evidence="3 7" id="KW-0418">Kinase</keyword>
<sequence>MADPLSVAGGIVGIVAPALHGTRLLLHDIQNIADAPKAVASLTDDLQSVGITLEALKTVKDSEWKSLGVEVAHGSELAIAACTKACEKFRSDLKHWTRHSEDGKLSWWDRTNIGFFKQLTIKSLSEQLQNCKITISMTINIATLKSSLRHSATTDDIKSNLASNERNITGAILATEKRIVEIGERLQQLSVANLTPGHVEADYDKAKVLSEIKEEQAVLESSRGVFKTLQATVTESSSAYREQLGKKPLKFPARNVMIITKVQDIQLVALTREVAEWLMRTPRHNSDLGVDVYVDPRLRTSKYFNATGLIDSHPRFEHMLKYWSPDLCWNSPHKIDLVLTLGGDEAVLFASWLFQHIVPPILGFSDGSPGFLSNFEFDRYKEHLNNVIDASVYVYLHMRFTCTVFRDGAAPEAEGEHWEVLNEVVIKRGPRSSVSDFELYGDNDLLTTIPADGCIFSTPTGTTAYSLSAGGSLVHPSVSAILLTPIYPHVHSFRPMVLSDEMLLRVSIPRNSRATAYCLFDGDKGNVELWPGDHVMISASQYPFPTIMKRPGQWFNTMSRTLRWDARAMKPKALDAIKDGDDDAEAWDFNLDFSINEGQQNSASAIPEET</sequence>
<gene>
    <name evidence="7" type="ORF">K432DRAFT_110223</name>
</gene>
<dbReference type="EMBL" id="KV745103">
    <property type="protein sequence ID" value="OCK77750.1"/>
    <property type="molecule type" value="Genomic_DNA"/>
</dbReference>
<dbReference type="PANTHER" id="PTHR20275:SF0">
    <property type="entry name" value="NAD KINASE"/>
    <property type="match status" value="1"/>
</dbReference>
<evidence type="ECO:0000256" key="1">
    <source>
        <dbReference type="ARBA" id="ARBA00010995"/>
    </source>
</evidence>
<keyword evidence="2" id="KW-0808">Transferase</keyword>
<dbReference type="HAMAP" id="MF_00361">
    <property type="entry name" value="NAD_kinase"/>
    <property type="match status" value="1"/>
</dbReference>
<dbReference type="AlphaFoldDB" id="A0A8E2JCP9"/>
<dbReference type="InterPro" id="IPR017437">
    <property type="entry name" value="ATP-NAD_kinase_PpnK-typ_C"/>
</dbReference>
<keyword evidence="8" id="KW-1185">Reference proteome</keyword>
<keyword evidence="4" id="KW-0521">NADP</keyword>
<dbReference type="InterPro" id="IPR002504">
    <property type="entry name" value="NADK"/>
</dbReference>
<dbReference type="SUPFAM" id="SSF111331">
    <property type="entry name" value="NAD kinase/diacylglycerol kinase-like"/>
    <property type="match status" value="1"/>
</dbReference>
<accession>A0A8E2JCP9</accession>
<comment type="similarity">
    <text evidence="1">Belongs to the NAD kinase family.</text>
</comment>
<evidence type="ECO:0000313" key="7">
    <source>
        <dbReference type="EMBL" id="OCK77750.1"/>
    </source>
</evidence>
<evidence type="ECO:0000259" key="6">
    <source>
        <dbReference type="Pfam" id="PF17111"/>
    </source>
</evidence>
<dbReference type="PANTHER" id="PTHR20275">
    <property type="entry name" value="NAD KINASE"/>
    <property type="match status" value="1"/>
</dbReference>
<dbReference type="Pfam" id="PF01513">
    <property type="entry name" value="NAD_kinase"/>
    <property type="match status" value="1"/>
</dbReference>
<evidence type="ECO:0000256" key="2">
    <source>
        <dbReference type="ARBA" id="ARBA00022679"/>
    </source>
</evidence>
<dbReference type="InterPro" id="IPR017438">
    <property type="entry name" value="ATP-NAD_kinase_N"/>
</dbReference>
<dbReference type="FunFam" id="3.40.50.10330:FF:000025">
    <property type="entry name" value="NAD+ kinase Utr1"/>
    <property type="match status" value="1"/>
</dbReference>
<dbReference type="OrthoDB" id="24581at2759"/>
<feature type="domain" description="Azaphilone pigments biosynthesis cluster protein L N-terminal" evidence="6">
    <location>
        <begin position="2"/>
        <end position="220"/>
    </location>
</feature>
<dbReference type="Proteomes" id="UP000250266">
    <property type="component" value="Unassembled WGS sequence"/>
</dbReference>
<dbReference type="GO" id="GO:0006741">
    <property type="term" value="P:NADP+ biosynthetic process"/>
    <property type="evidence" value="ECO:0007669"/>
    <property type="project" value="InterPro"/>
</dbReference>
<evidence type="ECO:0000256" key="4">
    <source>
        <dbReference type="ARBA" id="ARBA00022857"/>
    </source>
</evidence>
<dbReference type="Pfam" id="PF17111">
    <property type="entry name" value="PigL_N"/>
    <property type="match status" value="1"/>
</dbReference>
<dbReference type="Gene3D" id="3.40.50.10330">
    <property type="entry name" value="Probable inorganic polyphosphate/atp-NAD kinase, domain 1"/>
    <property type="match status" value="1"/>
</dbReference>
<keyword evidence="5" id="KW-0520">NAD</keyword>
<protein>
    <submittedName>
        <fullName evidence="7">ATP-NAD kinase</fullName>
    </submittedName>
</protein>
<evidence type="ECO:0000256" key="3">
    <source>
        <dbReference type="ARBA" id="ARBA00022777"/>
    </source>
</evidence>
<proteinExistence type="inferred from homology"/>
<dbReference type="InterPro" id="IPR031348">
    <property type="entry name" value="PigL_N"/>
</dbReference>
<evidence type="ECO:0000313" key="8">
    <source>
        <dbReference type="Proteomes" id="UP000250266"/>
    </source>
</evidence>
<name>A0A8E2JCP9_9PEZI</name>
<organism evidence="7 8">
    <name type="scientific">Lepidopterella palustris CBS 459.81</name>
    <dbReference type="NCBI Taxonomy" id="1314670"/>
    <lineage>
        <taxon>Eukaryota</taxon>
        <taxon>Fungi</taxon>
        <taxon>Dikarya</taxon>
        <taxon>Ascomycota</taxon>
        <taxon>Pezizomycotina</taxon>
        <taxon>Dothideomycetes</taxon>
        <taxon>Pleosporomycetidae</taxon>
        <taxon>Mytilinidiales</taxon>
        <taxon>Argynnaceae</taxon>
        <taxon>Lepidopterella</taxon>
    </lineage>
</organism>